<feature type="compositionally biased region" description="Low complexity" evidence="1">
    <location>
        <begin position="175"/>
        <end position="203"/>
    </location>
</feature>
<sequence>MNMETMSAAERLHGGCSCGRNRYAISIPGNTLSQAEVFFSGSRDHSQFYVFSSRAIHCANQTAHGCKGHAQGAPLTAWLRVPLTWFQSQTISYYPDETHTSIRRTFTPLHAPHSQRNFCGFCGTPLTYWTESPREEAEFMSVALGSLFSDDLGLLEDLDLLPVDVAEPTGHEETTTTSQPSRSSASTAVSAPTTDSTTAVASTPLSFETHRRQGTIAGIPWFEQMIEGSQLGRIMRSRRGVGVSDDQLTTFEWEISEWQGESDVGERATSESSGAKRKVDEMASS</sequence>
<gene>
    <name evidence="2" type="ORF">PISL3812_06467</name>
</gene>
<dbReference type="Gene3D" id="2.170.150.70">
    <property type="match status" value="1"/>
</dbReference>
<feature type="region of interest" description="Disordered" evidence="1">
    <location>
        <begin position="169"/>
        <end position="204"/>
    </location>
</feature>
<feature type="region of interest" description="Disordered" evidence="1">
    <location>
        <begin position="259"/>
        <end position="285"/>
    </location>
</feature>
<evidence type="ECO:0000256" key="1">
    <source>
        <dbReference type="SAM" id="MobiDB-lite"/>
    </source>
</evidence>
<dbReference type="Proteomes" id="UP000054383">
    <property type="component" value="Unassembled WGS sequence"/>
</dbReference>
<keyword evidence="3" id="KW-1185">Reference proteome</keyword>
<evidence type="ECO:0000313" key="2">
    <source>
        <dbReference type="EMBL" id="CRG89431.1"/>
    </source>
</evidence>
<evidence type="ECO:0000313" key="3">
    <source>
        <dbReference type="Proteomes" id="UP000054383"/>
    </source>
</evidence>
<proteinExistence type="predicted"/>
<accession>A0A0U1M373</accession>
<evidence type="ECO:0008006" key="4">
    <source>
        <dbReference type="Google" id="ProtNLM"/>
    </source>
</evidence>
<dbReference type="OrthoDB" id="3907216at2759"/>
<dbReference type="OMA" id="PWFEEMI"/>
<dbReference type="STRING" id="28573.A0A0U1M373"/>
<protein>
    <recommendedName>
        <fullName evidence="4">CENP-V/GFA domain-containing protein</fullName>
    </recommendedName>
</protein>
<dbReference type="EMBL" id="CVMT01000006">
    <property type="protein sequence ID" value="CRG89431.1"/>
    <property type="molecule type" value="Genomic_DNA"/>
</dbReference>
<reference evidence="2 3" key="1">
    <citation type="submission" date="2015-04" db="EMBL/GenBank/DDBJ databases">
        <authorList>
            <person name="Syromyatnikov M.Y."/>
            <person name="Popov V.N."/>
        </authorList>
    </citation>
    <scope>NUCLEOTIDE SEQUENCE [LARGE SCALE GENOMIC DNA]</scope>
    <source>
        <strain evidence="2">WF-38-12</strain>
    </source>
</reference>
<dbReference type="AlphaFoldDB" id="A0A0U1M373"/>
<name>A0A0U1M373_TALIS</name>
<organism evidence="2 3">
    <name type="scientific">Talaromyces islandicus</name>
    <name type="common">Penicillium islandicum</name>
    <dbReference type="NCBI Taxonomy" id="28573"/>
    <lineage>
        <taxon>Eukaryota</taxon>
        <taxon>Fungi</taxon>
        <taxon>Dikarya</taxon>
        <taxon>Ascomycota</taxon>
        <taxon>Pezizomycotina</taxon>
        <taxon>Eurotiomycetes</taxon>
        <taxon>Eurotiomycetidae</taxon>
        <taxon>Eurotiales</taxon>
        <taxon>Trichocomaceae</taxon>
        <taxon>Talaromyces</taxon>
        <taxon>Talaromyces sect. Islandici</taxon>
    </lineage>
</organism>